<dbReference type="AlphaFoldDB" id="A0A1M5RAA0"/>
<evidence type="ECO:0000313" key="4">
    <source>
        <dbReference type="Proteomes" id="UP000199758"/>
    </source>
</evidence>
<protein>
    <submittedName>
        <fullName evidence="3">Imidazolonepropionase</fullName>
    </submittedName>
</protein>
<reference evidence="3 4" key="1">
    <citation type="submission" date="2016-11" db="EMBL/GenBank/DDBJ databases">
        <authorList>
            <person name="Jaros S."/>
            <person name="Januszkiewicz K."/>
            <person name="Wedrychowicz H."/>
        </authorList>
    </citation>
    <scope>NUCLEOTIDE SEQUENCE [LARGE SCALE GENOMIC DNA]</scope>
    <source>
        <strain evidence="3 4">CGMCC 1.7049</strain>
    </source>
</reference>
<dbReference type="Proteomes" id="UP000199758">
    <property type="component" value="Unassembled WGS sequence"/>
</dbReference>
<dbReference type="EMBL" id="FQWZ01000007">
    <property type="protein sequence ID" value="SHH23287.1"/>
    <property type="molecule type" value="Genomic_DNA"/>
</dbReference>
<evidence type="ECO:0000313" key="3">
    <source>
        <dbReference type="EMBL" id="SHH23287.1"/>
    </source>
</evidence>
<name>A0A1M5RAA0_9GAMM</name>
<evidence type="ECO:0000256" key="1">
    <source>
        <dbReference type="SAM" id="SignalP"/>
    </source>
</evidence>
<sequence length="440" mass="47156">MTTLVSAGRMATATMLLLALWPLASMPLQAADPVTAIRAAQLIDGVADQPLRDAVVLIEGGRITAVGSALPIPEGAQLIDLGGATLLPGLIDCHTHITGDPGDYYESLVRDSSIDVAVNAHLYAERTLLAGFTTVRNLGAPDFVDVALRRSIDEQRTRGPRIVAAGHGIGATGGHADFTGLSPSLRFTGFTGVADGVEAVRLKVREQVKYGADVIKMVATAGVLSEEDSVGAPQYTQAEMDALVDEAHRWDRKVAAHAHGTEGIKMAVRAGVDSIEHGSLLDAEGIRMMKARGTYLVADVYDDDYILAEYARLNYPEKILDKERQVGRLQRENFRKAVQAGVRIAYGTDAGVYPHGDNGKQFAKQVEWGQTPMQAIQSATGHAADLLGRSDRVGRIAPGRYADLIAVSGDPLKDVSELERVQFVMKEGLVYKRNGKAQLP</sequence>
<accession>A0A1M5RAA0</accession>
<dbReference type="Gene3D" id="3.20.20.140">
    <property type="entry name" value="Metal-dependent hydrolases"/>
    <property type="match status" value="1"/>
</dbReference>
<dbReference type="PANTHER" id="PTHR43135:SF3">
    <property type="entry name" value="ALPHA-D-RIBOSE 1-METHYLPHOSPHONATE 5-TRIPHOSPHATE DIPHOSPHATASE"/>
    <property type="match status" value="1"/>
</dbReference>
<dbReference type="CDD" id="cd01299">
    <property type="entry name" value="Met_dep_hydrolase_A"/>
    <property type="match status" value="1"/>
</dbReference>
<keyword evidence="4" id="KW-1185">Reference proteome</keyword>
<dbReference type="GO" id="GO:0016810">
    <property type="term" value="F:hydrolase activity, acting on carbon-nitrogen (but not peptide) bonds"/>
    <property type="evidence" value="ECO:0007669"/>
    <property type="project" value="InterPro"/>
</dbReference>
<gene>
    <name evidence="3" type="ORF">SAMN04488068_2992</name>
</gene>
<proteinExistence type="predicted"/>
<dbReference type="PANTHER" id="PTHR43135">
    <property type="entry name" value="ALPHA-D-RIBOSE 1-METHYLPHOSPHONATE 5-TRIPHOSPHATE DIPHOSPHATASE"/>
    <property type="match status" value="1"/>
</dbReference>
<keyword evidence="1" id="KW-0732">Signal</keyword>
<dbReference type="InterPro" id="IPR057744">
    <property type="entry name" value="OTAase-like"/>
</dbReference>
<dbReference type="InterPro" id="IPR051781">
    <property type="entry name" value="Metallo-dep_Hydrolase"/>
</dbReference>
<feature type="chain" id="PRO_5012296559" evidence="1">
    <location>
        <begin position="31"/>
        <end position="440"/>
    </location>
</feature>
<dbReference type="SUPFAM" id="SSF51556">
    <property type="entry name" value="Metallo-dependent hydrolases"/>
    <property type="match status" value="1"/>
</dbReference>
<evidence type="ECO:0000259" key="2">
    <source>
        <dbReference type="Pfam" id="PF01979"/>
    </source>
</evidence>
<dbReference type="InterPro" id="IPR006680">
    <property type="entry name" value="Amidohydro-rel"/>
</dbReference>
<organism evidence="3 4">
    <name type="scientific">Hydrocarboniphaga daqingensis</name>
    <dbReference type="NCBI Taxonomy" id="490188"/>
    <lineage>
        <taxon>Bacteria</taxon>
        <taxon>Pseudomonadati</taxon>
        <taxon>Pseudomonadota</taxon>
        <taxon>Gammaproteobacteria</taxon>
        <taxon>Nevskiales</taxon>
        <taxon>Nevskiaceae</taxon>
        <taxon>Hydrocarboniphaga</taxon>
    </lineage>
</organism>
<dbReference type="InterPro" id="IPR032466">
    <property type="entry name" value="Metal_Hydrolase"/>
</dbReference>
<dbReference type="Pfam" id="PF01979">
    <property type="entry name" value="Amidohydro_1"/>
    <property type="match status" value="1"/>
</dbReference>
<dbReference type="SUPFAM" id="SSF51338">
    <property type="entry name" value="Composite domain of metallo-dependent hydrolases"/>
    <property type="match status" value="2"/>
</dbReference>
<feature type="signal peptide" evidence="1">
    <location>
        <begin position="1"/>
        <end position="30"/>
    </location>
</feature>
<feature type="domain" description="Amidohydrolase-related" evidence="2">
    <location>
        <begin position="85"/>
        <end position="428"/>
    </location>
</feature>
<dbReference type="InterPro" id="IPR011059">
    <property type="entry name" value="Metal-dep_hydrolase_composite"/>
</dbReference>
<dbReference type="STRING" id="490188.SAMN04488068_2992"/>
<dbReference type="Gene3D" id="2.30.40.10">
    <property type="entry name" value="Urease, subunit C, domain 1"/>
    <property type="match status" value="1"/>
</dbReference>